<dbReference type="InterPro" id="IPR036217">
    <property type="entry name" value="MethylDNA_cys_MeTrfase_DNAb"/>
</dbReference>
<feature type="domain" description="Methylated-DNA-[protein]-cysteine S-methyltransferase DNA binding" evidence="2">
    <location>
        <begin position="3"/>
        <end position="84"/>
    </location>
</feature>
<dbReference type="PANTHER" id="PTHR42942:SF1">
    <property type="entry name" value="ALKYLTRANSFERASE-LIKE PROTEIN 1"/>
    <property type="match status" value="1"/>
</dbReference>
<name>A0ABW0R295_9BACL</name>
<organism evidence="3 4">
    <name type="scientific">Cohnella yongneupensis</name>
    <dbReference type="NCBI Taxonomy" id="425006"/>
    <lineage>
        <taxon>Bacteria</taxon>
        <taxon>Bacillati</taxon>
        <taxon>Bacillota</taxon>
        <taxon>Bacilli</taxon>
        <taxon>Bacillales</taxon>
        <taxon>Paenibacillaceae</taxon>
        <taxon>Cohnella</taxon>
    </lineage>
</organism>
<reference evidence="4" key="1">
    <citation type="journal article" date="2019" name="Int. J. Syst. Evol. Microbiol.">
        <title>The Global Catalogue of Microorganisms (GCM) 10K type strain sequencing project: providing services to taxonomists for standard genome sequencing and annotation.</title>
        <authorList>
            <consortium name="The Broad Institute Genomics Platform"/>
            <consortium name="The Broad Institute Genome Sequencing Center for Infectious Disease"/>
            <person name="Wu L."/>
            <person name="Ma J."/>
        </authorList>
    </citation>
    <scope>NUCLEOTIDE SEQUENCE [LARGE SCALE GENOMIC DNA]</scope>
    <source>
        <strain evidence="4">CGMCC 1.18578</strain>
    </source>
</reference>
<evidence type="ECO:0000313" key="3">
    <source>
        <dbReference type="EMBL" id="MFC5531165.1"/>
    </source>
</evidence>
<keyword evidence="4" id="KW-1185">Reference proteome</keyword>
<proteinExistence type="predicted"/>
<dbReference type="EMBL" id="JBHSNC010000051">
    <property type="protein sequence ID" value="MFC5531165.1"/>
    <property type="molecule type" value="Genomic_DNA"/>
</dbReference>
<evidence type="ECO:0000313" key="4">
    <source>
        <dbReference type="Proteomes" id="UP001596108"/>
    </source>
</evidence>
<evidence type="ECO:0000256" key="1">
    <source>
        <dbReference type="ARBA" id="ARBA00022763"/>
    </source>
</evidence>
<dbReference type="CDD" id="cd06445">
    <property type="entry name" value="ATase"/>
    <property type="match status" value="1"/>
</dbReference>
<keyword evidence="1" id="KW-0227">DNA damage</keyword>
<dbReference type="PANTHER" id="PTHR42942">
    <property type="entry name" value="6-O-METHYLGUANINE DNA METHYLTRANSFERASE"/>
    <property type="match status" value="1"/>
</dbReference>
<dbReference type="InterPro" id="IPR052520">
    <property type="entry name" value="ATL_DNA_repair"/>
</dbReference>
<dbReference type="Proteomes" id="UP001596108">
    <property type="component" value="Unassembled WGS sequence"/>
</dbReference>
<accession>A0ABW0R295</accession>
<protein>
    <submittedName>
        <fullName evidence="3">MGMT family protein</fullName>
    </submittedName>
</protein>
<dbReference type="SUPFAM" id="SSF46767">
    <property type="entry name" value="Methylated DNA-protein cysteine methyltransferase, C-terminal domain"/>
    <property type="match status" value="1"/>
</dbReference>
<evidence type="ECO:0000259" key="2">
    <source>
        <dbReference type="Pfam" id="PF01035"/>
    </source>
</evidence>
<dbReference type="InterPro" id="IPR014048">
    <property type="entry name" value="MethylDNA_cys_MeTrfase_DNA-bd"/>
</dbReference>
<dbReference type="InterPro" id="IPR036388">
    <property type="entry name" value="WH-like_DNA-bd_sf"/>
</dbReference>
<dbReference type="Gene3D" id="1.10.10.10">
    <property type="entry name" value="Winged helix-like DNA-binding domain superfamily/Winged helix DNA-binding domain"/>
    <property type="match status" value="1"/>
</dbReference>
<dbReference type="Pfam" id="PF01035">
    <property type="entry name" value="DNA_binding_1"/>
    <property type="match status" value="1"/>
</dbReference>
<dbReference type="RefSeq" id="WP_378113105.1">
    <property type="nucleotide sequence ID" value="NZ_JBHSNC010000051.1"/>
</dbReference>
<gene>
    <name evidence="3" type="ORF">ACFPQ4_17230</name>
</gene>
<sequence length="102" mass="11346">MQPFTERVLGIIKGIPEGYVMTYGQIAAEAGSPRGARQVVRILHSLSASHGLPWHRVINSKGEIAIPDGEGRYMQQLYLEQEGVVVEGGRVPLERYLYVPQE</sequence>
<comment type="caution">
    <text evidence="3">The sequence shown here is derived from an EMBL/GenBank/DDBJ whole genome shotgun (WGS) entry which is preliminary data.</text>
</comment>